<dbReference type="Gene3D" id="3.90.25.10">
    <property type="entry name" value="UDP-galactose 4-epimerase, domain 1"/>
    <property type="match status" value="1"/>
</dbReference>
<dbReference type="Pfam" id="PF01370">
    <property type="entry name" value="Epimerase"/>
    <property type="match status" value="1"/>
</dbReference>
<name>A0A395JLK8_9GAMM</name>
<protein>
    <recommendedName>
        <fullName evidence="1">NAD-dependent epimerase/dehydratase domain-containing protein</fullName>
    </recommendedName>
</protein>
<evidence type="ECO:0000313" key="2">
    <source>
        <dbReference type="EMBL" id="RBP51489.1"/>
    </source>
</evidence>
<dbReference type="AlphaFoldDB" id="A0A395JLK8"/>
<keyword evidence="3" id="KW-1185">Reference proteome</keyword>
<proteinExistence type="predicted"/>
<reference evidence="2 3" key="1">
    <citation type="submission" date="2018-06" db="EMBL/GenBank/DDBJ databases">
        <title>Genomic Encyclopedia of Type Strains, Phase IV (KMG-IV): sequencing the most valuable type-strain genomes for metagenomic binning, comparative biology and taxonomic classification.</title>
        <authorList>
            <person name="Goeker M."/>
        </authorList>
    </citation>
    <scope>NUCLEOTIDE SEQUENCE [LARGE SCALE GENOMIC DNA]</scope>
    <source>
        <strain evidence="2 3">DSM 24032</strain>
    </source>
</reference>
<accession>A0A395JLK8</accession>
<dbReference type="Proteomes" id="UP000253083">
    <property type="component" value="Unassembled WGS sequence"/>
</dbReference>
<dbReference type="SUPFAM" id="SSF51735">
    <property type="entry name" value="NAD(P)-binding Rossmann-fold domains"/>
    <property type="match status" value="1"/>
</dbReference>
<dbReference type="EMBL" id="QNRT01000002">
    <property type="protein sequence ID" value="RBP51489.1"/>
    <property type="molecule type" value="Genomic_DNA"/>
</dbReference>
<dbReference type="InterPro" id="IPR001509">
    <property type="entry name" value="Epimerase_deHydtase"/>
</dbReference>
<sequence>MLVVGRGLIGFEIAFQAKVFCSRTISVATTNTDWNNPAELKHTLSCLVEHGGYSTVDLVWAAGKGGFSASDAEMENEYNYYKDVVVSLLELPDVELRVSLISSAGGIYEHSGFVSALGQINYDRPYARWKLEQERLVLERSAVARVYRAASVYGLGLRGSRVGLINRMVMSAIAGSTVEIYALQNTLRDYIFNGDIARHVVGDIVANTQSGVQLLASGRPTSIDTLKNIVSKVTNRRLKLVYVPSAGNDKDILFAPQLTALRYQATSLEEGVRLLAANIGVAH</sequence>
<dbReference type="InterPro" id="IPR036291">
    <property type="entry name" value="NAD(P)-bd_dom_sf"/>
</dbReference>
<evidence type="ECO:0000313" key="3">
    <source>
        <dbReference type="Proteomes" id="UP000253083"/>
    </source>
</evidence>
<comment type="caution">
    <text evidence="2">The sequence shown here is derived from an EMBL/GenBank/DDBJ whole genome shotgun (WGS) entry which is preliminary data.</text>
</comment>
<dbReference type="Gene3D" id="3.40.50.720">
    <property type="entry name" value="NAD(P)-binding Rossmann-like Domain"/>
    <property type="match status" value="1"/>
</dbReference>
<dbReference type="InParanoid" id="A0A395JLK8"/>
<organism evidence="2 3">
    <name type="scientific">Arenicella xantha</name>
    <dbReference type="NCBI Taxonomy" id="644221"/>
    <lineage>
        <taxon>Bacteria</taxon>
        <taxon>Pseudomonadati</taxon>
        <taxon>Pseudomonadota</taxon>
        <taxon>Gammaproteobacteria</taxon>
        <taxon>Arenicellales</taxon>
        <taxon>Arenicellaceae</taxon>
        <taxon>Arenicella</taxon>
    </lineage>
</organism>
<evidence type="ECO:0000259" key="1">
    <source>
        <dbReference type="Pfam" id="PF01370"/>
    </source>
</evidence>
<feature type="domain" description="NAD-dependent epimerase/dehydratase" evidence="1">
    <location>
        <begin position="93"/>
        <end position="200"/>
    </location>
</feature>
<gene>
    <name evidence="2" type="ORF">DFR28_102919</name>
</gene>